<dbReference type="Proteomes" id="UP001500392">
    <property type="component" value="Unassembled WGS sequence"/>
</dbReference>
<evidence type="ECO:0000256" key="1">
    <source>
        <dbReference type="SAM" id="Phobius"/>
    </source>
</evidence>
<evidence type="ECO:0000313" key="3">
    <source>
        <dbReference type="Proteomes" id="UP001500392"/>
    </source>
</evidence>
<evidence type="ECO:0008006" key="4">
    <source>
        <dbReference type="Google" id="ProtNLM"/>
    </source>
</evidence>
<organism evidence="2 3">
    <name type="scientific">Zhongshania borealis</name>
    <dbReference type="NCBI Taxonomy" id="889488"/>
    <lineage>
        <taxon>Bacteria</taxon>
        <taxon>Pseudomonadati</taxon>
        <taxon>Pseudomonadota</taxon>
        <taxon>Gammaproteobacteria</taxon>
        <taxon>Cellvibrionales</taxon>
        <taxon>Spongiibacteraceae</taxon>
        <taxon>Zhongshania</taxon>
    </lineage>
</organism>
<keyword evidence="3" id="KW-1185">Reference proteome</keyword>
<keyword evidence="1" id="KW-1133">Transmembrane helix</keyword>
<accession>A0ABP7X761</accession>
<feature type="transmembrane region" description="Helical" evidence="1">
    <location>
        <begin position="294"/>
        <end position="319"/>
    </location>
</feature>
<keyword evidence="1" id="KW-0812">Transmembrane</keyword>
<dbReference type="EMBL" id="BAABDM010000013">
    <property type="protein sequence ID" value="GAA4106261.1"/>
    <property type="molecule type" value="Genomic_DNA"/>
</dbReference>
<comment type="caution">
    <text evidence="2">The sequence shown here is derived from an EMBL/GenBank/DDBJ whole genome shotgun (WGS) entry which is preliminary data.</text>
</comment>
<sequence>MWAAYATEFTSIYLGKKFATLVVWWERSEELLRQEIELAIQEDRLDDANTFIEMNKEFGYPHSSQWDQEIARRSTFFYKAKMAPAHAARGLAYGEMDSPVSTTVTIASDFFVIGDVRDLAHEGYRVSKGEELNKLVAGLAAIGLVTTFSTPVVDGGVSLAKAVAKQASKKTAKKSSGFSRLLTSKVSEAVDFDLLTSQLIKAEFTPVGIRRLSAGIGDSLHFERVTGFFYDLGVIQSKSGGTRNAMFLIKRVDSDDSLQAVKRASIGFGDKTVLMVRVGGEKVVKVFSRLFQKLVWLVGALITTAIVMVQFIFMGISLVRNLRLRGSESPA</sequence>
<gene>
    <name evidence="2" type="ORF">GCM10022414_36670</name>
</gene>
<proteinExistence type="predicted"/>
<evidence type="ECO:0000313" key="2">
    <source>
        <dbReference type="EMBL" id="GAA4106261.1"/>
    </source>
</evidence>
<reference evidence="3" key="1">
    <citation type="journal article" date="2019" name="Int. J. Syst. Evol. Microbiol.">
        <title>The Global Catalogue of Microorganisms (GCM) 10K type strain sequencing project: providing services to taxonomists for standard genome sequencing and annotation.</title>
        <authorList>
            <consortium name="The Broad Institute Genomics Platform"/>
            <consortium name="The Broad Institute Genome Sequencing Center for Infectious Disease"/>
            <person name="Wu L."/>
            <person name="Ma J."/>
        </authorList>
    </citation>
    <scope>NUCLEOTIDE SEQUENCE [LARGE SCALE GENOMIC DNA]</scope>
    <source>
        <strain evidence="3">JCM 17304</strain>
    </source>
</reference>
<keyword evidence="1" id="KW-0472">Membrane</keyword>
<protein>
    <recommendedName>
        <fullName evidence="4">Pre-toxin TG domain-containing protein</fullName>
    </recommendedName>
</protein>
<name>A0ABP7X761_9GAMM</name>